<evidence type="ECO:0000256" key="1">
    <source>
        <dbReference type="ARBA" id="ARBA00022723"/>
    </source>
</evidence>
<dbReference type="GO" id="GO:0046872">
    <property type="term" value="F:metal ion binding"/>
    <property type="evidence" value="ECO:0007669"/>
    <property type="project" value="UniProtKB-KW"/>
</dbReference>
<evidence type="ECO:0000313" key="4">
    <source>
        <dbReference type="Proteomes" id="UP000295131"/>
    </source>
</evidence>
<dbReference type="Pfam" id="PF07883">
    <property type="entry name" value="Cupin_2"/>
    <property type="match status" value="1"/>
</dbReference>
<dbReference type="Gene3D" id="2.60.120.10">
    <property type="entry name" value="Jelly Rolls"/>
    <property type="match status" value="1"/>
</dbReference>
<keyword evidence="4" id="KW-1185">Reference proteome</keyword>
<dbReference type="RefSeq" id="WP_133283219.1">
    <property type="nucleotide sequence ID" value="NZ_SMSI01000001.1"/>
</dbReference>
<dbReference type="PANTHER" id="PTHR35848">
    <property type="entry name" value="OXALATE-BINDING PROTEIN"/>
    <property type="match status" value="1"/>
</dbReference>
<evidence type="ECO:0000313" key="3">
    <source>
        <dbReference type="EMBL" id="TDH38384.1"/>
    </source>
</evidence>
<accession>A0A4R5PMX7</accession>
<dbReference type="OrthoDB" id="9791637at2"/>
<sequence length="137" mass="15062">MNETFFVYPETVDRFAFDWGHLSITCGPKVTGAGTFSAGVVHVPPGEGHARHNHPGSEEIIYVLEGEGEQMVEDMQGNPVTETVRAGCTIFVPESRFHSTLNTGDRPMKLFVVYSPAGPEEVLRELPDFRLVPPPHG</sequence>
<dbReference type="PANTHER" id="PTHR35848:SF6">
    <property type="entry name" value="CUPIN TYPE-2 DOMAIN-CONTAINING PROTEIN"/>
    <property type="match status" value="1"/>
</dbReference>
<protein>
    <submittedName>
        <fullName evidence="3">Cupin domain-containing protein</fullName>
    </submittedName>
</protein>
<gene>
    <name evidence="3" type="ORF">E2A64_04530</name>
</gene>
<proteinExistence type="predicted"/>
<dbReference type="InterPro" id="IPR013096">
    <property type="entry name" value="Cupin_2"/>
</dbReference>
<dbReference type="EMBL" id="SMSI01000001">
    <property type="protein sequence ID" value="TDH38384.1"/>
    <property type="molecule type" value="Genomic_DNA"/>
</dbReference>
<dbReference type="InterPro" id="IPR051610">
    <property type="entry name" value="GPI/OXD"/>
</dbReference>
<dbReference type="SUPFAM" id="SSF51182">
    <property type="entry name" value="RmlC-like cupins"/>
    <property type="match status" value="1"/>
</dbReference>
<dbReference type="InterPro" id="IPR011051">
    <property type="entry name" value="RmlC_Cupin_sf"/>
</dbReference>
<dbReference type="AlphaFoldDB" id="A0A4R5PMX7"/>
<name>A0A4R5PMX7_9HYPH</name>
<comment type="caution">
    <text evidence="3">The sequence shown here is derived from an EMBL/GenBank/DDBJ whole genome shotgun (WGS) entry which is preliminary data.</text>
</comment>
<dbReference type="Proteomes" id="UP000295131">
    <property type="component" value="Unassembled WGS sequence"/>
</dbReference>
<feature type="domain" description="Cupin type-2" evidence="2">
    <location>
        <begin position="40"/>
        <end position="114"/>
    </location>
</feature>
<organism evidence="3 4">
    <name type="scientific">Pseudohoeflea suaedae</name>
    <dbReference type="NCBI Taxonomy" id="877384"/>
    <lineage>
        <taxon>Bacteria</taxon>
        <taxon>Pseudomonadati</taxon>
        <taxon>Pseudomonadota</taxon>
        <taxon>Alphaproteobacteria</taxon>
        <taxon>Hyphomicrobiales</taxon>
        <taxon>Rhizobiaceae</taxon>
        <taxon>Pseudohoeflea</taxon>
    </lineage>
</organism>
<reference evidence="3 4" key="1">
    <citation type="journal article" date="2013" name="Int. J. Syst. Evol. Microbiol.">
        <title>Hoeflea suaedae sp. nov., an endophytic bacterium isolated from the root of the halophyte Suaeda maritima.</title>
        <authorList>
            <person name="Chung E.J."/>
            <person name="Park J.A."/>
            <person name="Pramanik P."/>
            <person name="Bibi F."/>
            <person name="Jeon C.O."/>
            <person name="Chung Y.R."/>
        </authorList>
    </citation>
    <scope>NUCLEOTIDE SEQUENCE [LARGE SCALE GENOMIC DNA]</scope>
    <source>
        <strain evidence="3 4">YC6898</strain>
    </source>
</reference>
<evidence type="ECO:0000259" key="2">
    <source>
        <dbReference type="Pfam" id="PF07883"/>
    </source>
</evidence>
<dbReference type="InterPro" id="IPR014710">
    <property type="entry name" value="RmlC-like_jellyroll"/>
</dbReference>
<keyword evidence="1" id="KW-0479">Metal-binding</keyword>